<proteinExistence type="predicted"/>
<feature type="region of interest" description="Disordered" evidence="1">
    <location>
        <begin position="1"/>
        <end position="29"/>
    </location>
</feature>
<dbReference type="Proteomes" id="UP001266305">
    <property type="component" value="Unassembled WGS sequence"/>
</dbReference>
<comment type="caution">
    <text evidence="2">The sequence shown here is derived from an EMBL/GenBank/DDBJ whole genome shotgun (WGS) entry which is preliminary data.</text>
</comment>
<evidence type="ECO:0000313" key="2">
    <source>
        <dbReference type="EMBL" id="KAK2119404.1"/>
    </source>
</evidence>
<feature type="compositionally biased region" description="Polar residues" evidence="1">
    <location>
        <begin position="70"/>
        <end position="99"/>
    </location>
</feature>
<organism evidence="2 3">
    <name type="scientific">Saguinus oedipus</name>
    <name type="common">Cotton-top tamarin</name>
    <name type="synonym">Oedipomidas oedipus</name>
    <dbReference type="NCBI Taxonomy" id="9490"/>
    <lineage>
        <taxon>Eukaryota</taxon>
        <taxon>Metazoa</taxon>
        <taxon>Chordata</taxon>
        <taxon>Craniata</taxon>
        <taxon>Vertebrata</taxon>
        <taxon>Euteleostomi</taxon>
        <taxon>Mammalia</taxon>
        <taxon>Eutheria</taxon>
        <taxon>Euarchontoglires</taxon>
        <taxon>Primates</taxon>
        <taxon>Haplorrhini</taxon>
        <taxon>Platyrrhini</taxon>
        <taxon>Cebidae</taxon>
        <taxon>Callitrichinae</taxon>
        <taxon>Saguinus</taxon>
    </lineage>
</organism>
<evidence type="ECO:0000313" key="3">
    <source>
        <dbReference type="Proteomes" id="UP001266305"/>
    </source>
</evidence>
<name>A0ABQ9WCR0_SAGOE</name>
<evidence type="ECO:0000256" key="1">
    <source>
        <dbReference type="SAM" id="MobiDB-lite"/>
    </source>
</evidence>
<sequence length="161" mass="18357">MPQLSSDEETHGHTVSSDDHREKDGDREADVLLFPLLKLVTRYEESQHQKRYRVLCLQWMKPSKDGFSSPPDSTEQPMAISPTDQNYTHQMPHSPYVSSEDSHSGELVSLSTKPDPYRQERPSTEMIIQYNLHTALKMEAHPNRPQPSGRQCSKGLLLSLS</sequence>
<keyword evidence="3" id="KW-1185">Reference proteome</keyword>
<feature type="compositionally biased region" description="Basic and acidic residues" evidence="1">
    <location>
        <begin position="8"/>
        <end position="29"/>
    </location>
</feature>
<feature type="region of interest" description="Disordered" evidence="1">
    <location>
        <begin position="63"/>
        <end position="119"/>
    </location>
</feature>
<gene>
    <name evidence="2" type="ORF">P7K49_000790</name>
</gene>
<reference evidence="2 3" key="1">
    <citation type="submission" date="2023-05" db="EMBL/GenBank/DDBJ databases">
        <title>B98-5 Cell Line De Novo Hybrid Assembly: An Optical Mapping Approach.</title>
        <authorList>
            <person name="Kananen K."/>
            <person name="Auerbach J.A."/>
            <person name="Kautto E."/>
            <person name="Blachly J.S."/>
        </authorList>
    </citation>
    <scope>NUCLEOTIDE SEQUENCE [LARGE SCALE GENOMIC DNA]</scope>
    <source>
        <strain evidence="2">B95-8</strain>
        <tissue evidence="2">Cell line</tissue>
    </source>
</reference>
<protein>
    <submittedName>
        <fullName evidence="2">Uncharacterized protein</fullName>
    </submittedName>
</protein>
<dbReference type="EMBL" id="JASSZA010000001">
    <property type="protein sequence ID" value="KAK2119404.1"/>
    <property type="molecule type" value="Genomic_DNA"/>
</dbReference>
<feature type="region of interest" description="Disordered" evidence="1">
    <location>
        <begin position="140"/>
        <end position="161"/>
    </location>
</feature>
<accession>A0ABQ9WCR0</accession>